<keyword evidence="8" id="KW-1185">Reference proteome</keyword>
<dbReference type="KEGG" id="rhoz:GXP67_35290"/>
<reference evidence="7 8" key="1">
    <citation type="submission" date="2020-01" db="EMBL/GenBank/DDBJ databases">
        <authorList>
            <person name="Kim M.K."/>
        </authorList>
    </citation>
    <scope>NUCLEOTIDE SEQUENCE [LARGE SCALE GENOMIC DNA]</scope>
    <source>
        <strain evidence="7 8">172606-1</strain>
    </source>
</reference>
<dbReference type="GO" id="GO:0008168">
    <property type="term" value="F:methyltransferase activity"/>
    <property type="evidence" value="ECO:0007669"/>
    <property type="project" value="UniProtKB-KW"/>
</dbReference>
<name>A0A6C0GTR3_9BACT</name>
<dbReference type="PANTHER" id="PTHR22884">
    <property type="entry name" value="SET DOMAIN PROTEINS"/>
    <property type="match status" value="1"/>
</dbReference>
<accession>A0A6C0GTR3</accession>
<evidence type="ECO:0000256" key="5">
    <source>
        <dbReference type="ARBA" id="ARBA00022691"/>
    </source>
</evidence>
<gene>
    <name evidence="7" type="ORF">GXP67_35290</name>
</gene>
<dbReference type="Pfam" id="PF00856">
    <property type="entry name" value="SET"/>
    <property type="match status" value="1"/>
</dbReference>
<keyword evidence="4" id="KW-0808">Transferase</keyword>
<dbReference type="Gene3D" id="2.170.270.10">
    <property type="entry name" value="SET domain"/>
    <property type="match status" value="1"/>
</dbReference>
<evidence type="ECO:0000313" key="7">
    <source>
        <dbReference type="EMBL" id="QHT71558.1"/>
    </source>
</evidence>
<protein>
    <submittedName>
        <fullName evidence="7">SET domain-containing protein</fullName>
    </submittedName>
</protein>
<sequence length="175" mass="19967">MTHTKVTKRNISSFRSIKTEIRVSNTEGRGLFAKEPISKGEVVSVRGGHILTRQMEETMKKPLGYWGYPIADDLVLAPLNREEVESVMMFLNHSCEPNVGILGQIIFVAMRDITAEEELTIDYAMFGANKEPMPCNCRSILCRGLITDSDWKIEKLQVKYRAYFSSYIQLKIDNI</sequence>
<dbReference type="PROSITE" id="PS50280">
    <property type="entry name" value="SET"/>
    <property type="match status" value="1"/>
</dbReference>
<keyword evidence="2" id="KW-0158">Chromosome</keyword>
<proteinExistence type="predicted"/>
<dbReference type="InterPro" id="IPR001214">
    <property type="entry name" value="SET_dom"/>
</dbReference>
<dbReference type="GO" id="GO:0005694">
    <property type="term" value="C:chromosome"/>
    <property type="evidence" value="ECO:0007669"/>
    <property type="project" value="UniProtKB-SubCell"/>
</dbReference>
<evidence type="ECO:0000256" key="2">
    <source>
        <dbReference type="ARBA" id="ARBA00022454"/>
    </source>
</evidence>
<dbReference type="InterPro" id="IPR050777">
    <property type="entry name" value="SET2_Histone-Lys_MeTrsfase"/>
</dbReference>
<dbReference type="GO" id="GO:0032259">
    <property type="term" value="P:methylation"/>
    <property type="evidence" value="ECO:0007669"/>
    <property type="project" value="UniProtKB-KW"/>
</dbReference>
<keyword evidence="3" id="KW-0489">Methyltransferase</keyword>
<dbReference type="SMART" id="SM00317">
    <property type="entry name" value="SET"/>
    <property type="match status" value="1"/>
</dbReference>
<dbReference type="EMBL" id="CP048222">
    <property type="protein sequence ID" value="QHT71558.1"/>
    <property type="molecule type" value="Genomic_DNA"/>
</dbReference>
<evidence type="ECO:0000256" key="4">
    <source>
        <dbReference type="ARBA" id="ARBA00022679"/>
    </source>
</evidence>
<evidence type="ECO:0000313" key="8">
    <source>
        <dbReference type="Proteomes" id="UP000480178"/>
    </source>
</evidence>
<organism evidence="7 8">
    <name type="scientific">Rhodocytophaga rosea</name>
    <dbReference type="NCBI Taxonomy" id="2704465"/>
    <lineage>
        <taxon>Bacteria</taxon>
        <taxon>Pseudomonadati</taxon>
        <taxon>Bacteroidota</taxon>
        <taxon>Cytophagia</taxon>
        <taxon>Cytophagales</taxon>
        <taxon>Rhodocytophagaceae</taxon>
        <taxon>Rhodocytophaga</taxon>
    </lineage>
</organism>
<comment type="subcellular location">
    <subcellularLocation>
        <location evidence="1">Chromosome</location>
    </subcellularLocation>
</comment>
<dbReference type="Proteomes" id="UP000480178">
    <property type="component" value="Chromosome"/>
</dbReference>
<keyword evidence="5" id="KW-0949">S-adenosyl-L-methionine</keyword>
<evidence type="ECO:0000256" key="3">
    <source>
        <dbReference type="ARBA" id="ARBA00022603"/>
    </source>
</evidence>
<evidence type="ECO:0000256" key="1">
    <source>
        <dbReference type="ARBA" id="ARBA00004286"/>
    </source>
</evidence>
<dbReference type="RefSeq" id="WP_162447493.1">
    <property type="nucleotide sequence ID" value="NZ_CP048222.1"/>
</dbReference>
<dbReference type="AlphaFoldDB" id="A0A6C0GTR3"/>
<dbReference type="SUPFAM" id="SSF82199">
    <property type="entry name" value="SET domain"/>
    <property type="match status" value="1"/>
</dbReference>
<evidence type="ECO:0000259" key="6">
    <source>
        <dbReference type="PROSITE" id="PS50280"/>
    </source>
</evidence>
<feature type="domain" description="SET" evidence="6">
    <location>
        <begin position="9"/>
        <end position="124"/>
    </location>
</feature>
<dbReference type="InterPro" id="IPR046341">
    <property type="entry name" value="SET_dom_sf"/>
</dbReference>